<dbReference type="InterPro" id="IPR050839">
    <property type="entry name" value="Rho-assoc_Ser/Thr_Kinase"/>
</dbReference>
<keyword evidence="6" id="KW-0723">Serine/threonine-protein kinase</keyword>
<feature type="region of interest" description="Disordered" evidence="21">
    <location>
        <begin position="1784"/>
        <end position="1822"/>
    </location>
</feature>
<evidence type="ECO:0000256" key="8">
    <source>
        <dbReference type="ARBA" id="ARBA00022679"/>
    </source>
</evidence>
<dbReference type="GO" id="GO:0005737">
    <property type="term" value="C:cytoplasm"/>
    <property type="evidence" value="ECO:0007669"/>
    <property type="project" value="UniProtKB-SubCell"/>
</dbReference>
<dbReference type="EC" id="2.7.11.1" evidence="4"/>
<comment type="cofactor">
    <cofactor evidence="1">
        <name>Mg(2+)</name>
        <dbReference type="ChEBI" id="CHEBI:18420"/>
    </cofactor>
</comment>
<dbReference type="InterPro" id="IPR000095">
    <property type="entry name" value="CRIB_dom"/>
</dbReference>
<keyword evidence="10 19" id="KW-0547">Nucleotide-binding</keyword>
<keyword evidence="5" id="KW-0963">Cytoplasm</keyword>
<dbReference type="PROSITE" id="PS50003">
    <property type="entry name" value="PH_DOMAIN"/>
    <property type="match status" value="1"/>
</dbReference>
<feature type="coiled-coil region" evidence="20">
    <location>
        <begin position="546"/>
        <end position="636"/>
    </location>
</feature>
<evidence type="ECO:0000259" key="26">
    <source>
        <dbReference type="PROSITE" id="PS50219"/>
    </source>
</evidence>
<feature type="domain" description="AGC-kinase C-terminal" evidence="27">
    <location>
        <begin position="352"/>
        <end position="419"/>
    </location>
</feature>
<dbReference type="SUPFAM" id="SSF56112">
    <property type="entry name" value="Protein kinase-like (PK-like)"/>
    <property type="match status" value="1"/>
</dbReference>
<feature type="domain" description="CRIB" evidence="25">
    <location>
        <begin position="1716"/>
        <end position="1729"/>
    </location>
</feature>
<comment type="subcellular location">
    <subcellularLocation>
        <location evidence="2">Cytoplasm</location>
    </subcellularLocation>
</comment>
<feature type="compositionally biased region" description="Polar residues" evidence="21">
    <location>
        <begin position="1949"/>
        <end position="1969"/>
    </location>
</feature>
<feature type="coiled-coil region" evidence="20">
    <location>
        <begin position="481"/>
        <end position="515"/>
    </location>
</feature>
<feature type="region of interest" description="Disordered" evidence="21">
    <location>
        <begin position="1834"/>
        <end position="1865"/>
    </location>
</feature>
<dbReference type="InterPro" id="IPR011009">
    <property type="entry name" value="Kinase-like_dom_sf"/>
</dbReference>
<evidence type="ECO:0000313" key="28">
    <source>
        <dbReference type="EMBL" id="CAL5133116.1"/>
    </source>
</evidence>
<keyword evidence="12" id="KW-0418">Kinase</keyword>
<feature type="compositionally biased region" description="Low complexity" evidence="21">
    <location>
        <begin position="1559"/>
        <end position="1572"/>
    </location>
</feature>
<evidence type="ECO:0000256" key="13">
    <source>
        <dbReference type="ARBA" id="ARBA00022833"/>
    </source>
</evidence>
<keyword evidence="16 20" id="KW-0175">Coiled coil</keyword>
<dbReference type="SMART" id="SM00220">
    <property type="entry name" value="S_TKc"/>
    <property type="match status" value="1"/>
</dbReference>
<evidence type="ECO:0000259" key="22">
    <source>
        <dbReference type="PROSITE" id="PS50003"/>
    </source>
</evidence>
<feature type="compositionally biased region" description="Polar residues" evidence="21">
    <location>
        <begin position="1792"/>
        <end position="1806"/>
    </location>
</feature>
<gene>
    <name evidence="28" type="ORF">CDAUBV1_LOCUS6399</name>
</gene>
<reference evidence="28" key="1">
    <citation type="submission" date="2024-06" db="EMBL/GenBank/DDBJ databases">
        <authorList>
            <person name="Liu X."/>
            <person name="Lenzi L."/>
            <person name="Haldenby T S."/>
            <person name="Uol C."/>
        </authorList>
    </citation>
    <scope>NUCLEOTIDE SEQUENCE</scope>
</reference>
<evidence type="ECO:0000313" key="29">
    <source>
        <dbReference type="Proteomes" id="UP001497525"/>
    </source>
</evidence>
<dbReference type="Gene3D" id="3.30.60.20">
    <property type="match status" value="1"/>
</dbReference>
<evidence type="ECO:0000256" key="11">
    <source>
        <dbReference type="ARBA" id="ARBA00022771"/>
    </source>
</evidence>
<dbReference type="SMART" id="SM00233">
    <property type="entry name" value="PH"/>
    <property type="match status" value="1"/>
</dbReference>
<dbReference type="PROSITE" id="PS50219">
    <property type="entry name" value="CNH"/>
    <property type="match status" value="1"/>
</dbReference>
<dbReference type="PROSITE" id="PS51285">
    <property type="entry name" value="AGC_KINASE_CTER"/>
    <property type="match status" value="1"/>
</dbReference>
<dbReference type="GO" id="GO:0004674">
    <property type="term" value="F:protein serine/threonine kinase activity"/>
    <property type="evidence" value="ECO:0007669"/>
    <property type="project" value="UniProtKB-KW"/>
</dbReference>
<evidence type="ECO:0000256" key="14">
    <source>
        <dbReference type="ARBA" id="ARBA00022840"/>
    </source>
</evidence>
<evidence type="ECO:0000256" key="17">
    <source>
        <dbReference type="ARBA" id="ARBA00047899"/>
    </source>
</evidence>
<keyword evidence="14 19" id="KW-0067">ATP-binding</keyword>
<keyword evidence="9" id="KW-0479">Metal-binding</keyword>
<dbReference type="Gene3D" id="2.30.29.30">
    <property type="entry name" value="Pleckstrin-homology domain (PH domain)/Phosphotyrosine-binding domain (PTB)"/>
    <property type="match status" value="1"/>
</dbReference>
<dbReference type="InterPro" id="IPR057529">
    <property type="entry name" value="MRCK/ROCK_PH"/>
</dbReference>
<feature type="region of interest" description="Disordered" evidence="21">
    <location>
        <begin position="971"/>
        <end position="1012"/>
    </location>
</feature>
<dbReference type="GO" id="GO:0005524">
    <property type="term" value="F:ATP binding"/>
    <property type="evidence" value="ECO:0007669"/>
    <property type="project" value="UniProtKB-UniRule"/>
</dbReference>
<evidence type="ECO:0000256" key="15">
    <source>
        <dbReference type="ARBA" id="ARBA00022842"/>
    </source>
</evidence>
<evidence type="ECO:0000256" key="5">
    <source>
        <dbReference type="ARBA" id="ARBA00022490"/>
    </source>
</evidence>
<feature type="compositionally biased region" description="Basic and acidic residues" evidence="21">
    <location>
        <begin position="1847"/>
        <end position="1856"/>
    </location>
</feature>
<dbReference type="InterPro" id="IPR002219">
    <property type="entry name" value="PKC_DAG/PE"/>
</dbReference>
<evidence type="ECO:0000256" key="20">
    <source>
        <dbReference type="SAM" id="Coils"/>
    </source>
</evidence>
<organism evidence="28 29">
    <name type="scientific">Calicophoron daubneyi</name>
    <name type="common">Rumen fluke</name>
    <name type="synonym">Paramphistomum daubneyi</name>
    <dbReference type="NCBI Taxonomy" id="300641"/>
    <lineage>
        <taxon>Eukaryota</taxon>
        <taxon>Metazoa</taxon>
        <taxon>Spiralia</taxon>
        <taxon>Lophotrochozoa</taxon>
        <taxon>Platyhelminthes</taxon>
        <taxon>Trematoda</taxon>
        <taxon>Digenea</taxon>
        <taxon>Plagiorchiida</taxon>
        <taxon>Pronocephalata</taxon>
        <taxon>Paramphistomoidea</taxon>
        <taxon>Paramphistomidae</taxon>
        <taxon>Calicophoron</taxon>
    </lineage>
</organism>
<dbReference type="PROSITE" id="PS00108">
    <property type="entry name" value="PROTEIN_KINASE_ST"/>
    <property type="match status" value="1"/>
</dbReference>
<dbReference type="PROSITE" id="PS50011">
    <property type="entry name" value="PROTEIN_KINASE_DOM"/>
    <property type="match status" value="1"/>
</dbReference>
<comment type="caution">
    <text evidence="28">The sequence shown here is derived from an EMBL/GenBank/DDBJ whole genome shotgun (WGS) entry which is preliminary data.</text>
</comment>
<evidence type="ECO:0000256" key="4">
    <source>
        <dbReference type="ARBA" id="ARBA00012513"/>
    </source>
</evidence>
<evidence type="ECO:0000256" key="18">
    <source>
        <dbReference type="ARBA" id="ARBA00048679"/>
    </source>
</evidence>
<dbReference type="SMART" id="SM00133">
    <property type="entry name" value="S_TK_X"/>
    <property type="match status" value="1"/>
</dbReference>
<dbReference type="InterPro" id="IPR000719">
    <property type="entry name" value="Prot_kinase_dom"/>
</dbReference>
<dbReference type="SUPFAM" id="SSF57889">
    <property type="entry name" value="Cysteine-rich domain"/>
    <property type="match status" value="1"/>
</dbReference>
<feature type="region of interest" description="Disordered" evidence="21">
    <location>
        <begin position="1948"/>
        <end position="1969"/>
    </location>
</feature>
<dbReference type="Pfam" id="PF00130">
    <property type="entry name" value="C1_1"/>
    <property type="match status" value="1"/>
</dbReference>
<keyword evidence="8" id="KW-0808">Transferase</keyword>
<feature type="domain" description="CNH" evidence="26">
    <location>
        <begin position="1267"/>
        <end position="1549"/>
    </location>
</feature>
<evidence type="ECO:0000259" key="27">
    <source>
        <dbReference type="PROSITE" id="PS51285"/>
    </source>
</evidence>
<evidence type="ECO:0000256" key="9">
    <source>
        <dbReference type="ARBA" id="ARBA00022723"/>
    </source>
</evidence>
<evidence type="ECO:0000256" key="19">
    <source>
        <dbReference type="PROSITE-ProRule" id="PRU10141"/>
    </source>
</evidence>
<evidence type="ECO:0000256" key="2">
    <source>
        <dbReference type="ARBA" id="ARBA00004496"/>
    </source>
</evidence>
<accession>A0AAV2T8C2</accession>
<protein>
    <recommendedName>
        <fullName evidence="4">non-specific serine/threonine protein kinase</fullName>
        <ecNumber evidence="4">2.7.11.1</ecNumber>
    </recommendedName>
</protein>
<dbReference type="Pfam" id="PF00069">
    <property type="entry name" value="Pkinase"/>
    <property type="match status" value="1"/>
</dbReference>
<feature type="coiled-coil region" evidence="20">
    <location>
        <begin position="739"/>
        <end position="780"/>
    </location>
</feature>
<comment type="similarity">
    <text evidence="3">Belongs to the protein kinase superfamily. AGC Ser/Thr protein kinase family. DMPK subfamily.</text>
</comment>
<keyword evidence="15" id="KW-0460">Magnesium</keyword>
<dbReference type="Pfam" id="PF00780">
    <property type="entry name" value="CNH"/>
    <property type="match status" value="1"/>
</dbReference>
<feature type="compositionally biased region" description="Polar residues" evidence="21">
    <location>
        <begin position="1834"/>
        <end position="1846"/>
    </location>
</feature>
<dbReference type="Proteomes" id="UP001497525">
    <property type="component" value="Unassembled WGS sequence"/>
</dbReference>
<dbReference type="FunFam" id="1.10.510.10:FF:000014">
    <property type="entry name" value="Non-specific serine/threonine protein kinase"/>
    <property type="match status" value="1"/>
</dbReference>
<dbReference type="InterPro" id="IPR001180">
    <property type="entry name" value="CNH_dom"/>
</dbReference>
<evidence type="ECO:0000256" key="10">
    <source>
        <dbReference type="ARBA" id="ARBA00022741"/>
    </source>
</evidence>
<dbReference type="InterPro" id="IPR008271">
    <property type="entry name" value="Ser/Thr_kinase_AS"/>
</dbReference>
<dbReference type="InterPro" id="IPR011993">
    <property type="entry name" value="PH-like_dom_sf"/>
</dbReference>
<feature type="region of interest" description="Disordered" evidence="21">
    <location>
        <begin position="1881"/>
        <end position="1935"/>
    </location>
</feature>
<evidence type="ECO:0000259" key="23">
    <source>
        <dbReference type="PROSITE" id="PS50011"/>
    </source>
</evidence>
<name>A0AAV2T8C2_CALDB</name>
<feature type="domain" description="Phorbol-ester/DAG-type" evidence="24">
    <location>
        <begin position="1019"/>
        <end position="1069"/>
    </location>
</feature>
<feature type="region of interest" description="Disordered" evidence="21">
    <location>
        <begin position="1559"/>
        <end position="1595"/>
    </location>
</feature>
<keyword evidence="13" id="KW-0862">Zinc</keyword>
<feature type="domain" description="Protein kinase" evidence="23">
    <location>
        <begin position="82"/>
        <end position="351"/>
    </location>
</feature>
<dbReference type="InterPro" id="IPR000961">
    <property type="entry name" value="AGC-kinase_C"/>
</dbReference>
<feature type="compositionally biased region" description="Polar residues" evidence="21">
    <location>
        <begin position="1661"/>
        <end position="1670"/>
    </location>
</feature>
<dbReference type="InterPro" id="IPR001849">
    <property type="entry name" value="PH_domain"/>
</dbReference>
<evidence type="ECO:0000259" key="25">
    <source>
        <dbReference type="PROSITE" id="PS50108"/>
    </source>
</evidence>
<feature type="region of interest" description="Disordered" evidence="21">
    <location>
        <begin position="1609"/>
        <end position="1636"/>
    </location>
</feature>
<feature type="compositionally biased region" description="Polar residues" evidence="21">
    <location>
        <begin position="1882"/>
        <end position="1909"/>
    </location>
</feature>
<dbReference type="GO" id="GO:0008270">
    <property type="term" value="F:zinc ion binding"/>
    <property type="evidence" value="ECO:0007669"/>
    <property type="project" value="UniProtKB-KW"/>
</dbReference>
<dbReference type="PROSITE" id="PS00107">
    <property type="entry name" value="PROTEIN_KINASE_ATP"/>
    <property type="match status" value="1"/>
</dbReference>
<evidence type="ECO:0000256" key="6">
    <source>
        <dbReference type="ARBA" id="ARBA00022527"/>
    </source>
</evidence>
<dbReference type="PROSITE" id="PS50108">
    <property type="entry name" value="CRIB"/>
    <property type="match status" value="1"/>
</dbReference>
<feature type="coiled-coil region" evidence="20">
    <location>
        <begin position="881"/>
        <end position="943"/>
    </location>
</feature>
<feature type="region of interest" description="Disordered" evidence="21">
    <location>
        <begin position="1657"/>
        <end position="1679"/>
    </location>
</feature>
<dbReference type="PANTHER" id="PTHR22988">
    <property type="entry name" value="MYOTONIC DYSTROPHY S/T KINASE-RELATED"/>
    <property type="match status" value="1"/>
</dbReference>
<dbReference type="CDD" id="cd20809">
    <property type="entry name" value="C1_MRCK"/>
    <property type="match status" value="1"/>
</dbReference>
<sequence length="1969" mass="219589">MKFKLRPLSERIEELTSLYTSSSPLIDKSSVSVEYLLDTIVCLCYECKLPQHKSERNCAKFYNAVKKYVERIESCWISRDEFETIRLIGSGAFGEVSVVRWKDNGKIYALKSLHKYDMLKRSDRACFQEERDVMVKAMVQNSPWIAKLHHTFQDEKFLYFLMDFYNGGDMLTMLSKFDDRIPENIARFYITEIILAIDCLHQLGYLHRDIKPDNVLLESSGHIVLADFGSCLKLGDNGLVKNNTAVGTPDYISPEILRATEDDHGTYGVECDFWSLGVVIYEMLYGETPFYSENLIETYSRIMNFEEHFSIPTEYTDVSKDAQDLMRRLICDRKHRLGRNGLTDFKEHPFFEGMDWDNIRQHNPPYIPEVKSPEDTSNFDIEPFTRNHEGPPLGPIFRGCQVACIGFTFTNGSPLNELGQRCTESAINQNVPSKVSVTNVTTSTSFIASSGELPRSEAALVETSMPAARSAESESGTIPCSASEKDLIQQLRQRCEEYESRINDLQKSVSTELKKNGTVSNNPVEVGINTSIASDDDVSGRHRSSIAALMKEMNQMEVRYKQLETQNQKDLRTIESLRAELAEQQEHTRKLTSELRDFEEENEALCKRAADAQLAIRQLDAEHESLLSDLTHLRAELAIYRQYGGPPKDGICAVDSTSSESATTTLSAIPMRNELKLFSDLPNPVDGTRTNGELELQEQLEEAQTLLRVTSERLTCSKQEVQSLKAVRQAEQLEWTRERELIEQQLENALLERASALKELASIRASYSELEGNIANWENRLYELNQWADDERIAKDKLHAFTVRVVTELEGLRAASLGQESIMMSNQDSVYYENQPLWNGQNNVTAENTSAGLDSPVASVIGDGTTDWRKRKSSKMNKMELSNLQLMLKNESNAREKAENSLQEKELKLKELNDQIKFKDSKIEEQERSLVELRSQLLLVSNEARQLRMNTGILDRSVCFPQSLSVGLSDTTAGTTDLQSSPVHPTSRPDSIHSSTPAQRAVCQDNSSPAESSQHFVSRHKFTLMTFTEPTKCHVCTGLMLGQRWQGVQCQDCSFHCHQGCRRSAPPACPPPPGFGRNATIGFGTTFDGYVQMPKAGGIKRGWTRYFLVLSDMRLFFFSVTSDANNQTANSGINGSFGSLSTSASMFSWSRITNSNGSFGNMSSSFTSNSPYRVVDLRSPGFSVSKVTATDVIHAHSRDIPKILKVTVDNRLSVAPLFLLFDSPSLSESWLKTISEAAMLTQSSSLTGSPFKALQLREVCDPATLHFKQLLCACVLDENRILVGTDEGLHIVDIKNKTIERRGDRKPVYQLEVLSEKLQLVVIIQEKQRRLKLLLLGTIEGMNIDPIRVAEPKPCSQFVCGMSHSNTVCLLCAAGRRSVWIYEIARVKGRHRSLRDIVCPDTVQALSMVRGGDWLCIGCPSYFALYNIWEEGPPQALLRTDLVDLDPSLTFFQQTSYEAYMGIQIDEEDYLLVFENCGVYVNTHRQRIRADNLMWPAKLVSDHPFAFSWPHLYVFTEIGLVVYNVITGIWVDTLSCQHVHPLSLDAHLCIVQSITSSSVLTSPSNSKKSTTSGDANSPGIGTPSNSDRQPVPSATQQTERLVYLLPYSEDGSNLSNNTNFKQTPSASGSRNLDLPESSSLDICTRVKKPRRFTFYPREVDNSSSTDTNVVINGDQPGSAILRNSRSQSGRRHSYFYAQNAPSGGSTNTLNRLTALVSGPSDFRHVGHLGPHTPGALLDLGPAPGEPLSSEAERVARFKSVIEEKYRAGGVGGLESALRTPPISNFVGASSHVPPSTQETSTDSSLPHTKLPSQQPPQPSAPLHHKSLINIQVDQPKSVSPGNNAENSRVRVSELKQQRAHVRSSSVRPSIKNLLFDFGDVDTNPTKVSSVVQPSETDLRQSVSCNSPSSDPKFENMDGKSTNSFPSLRLPDSPNIQDTVMALFSKFDAATSSPVQSNNDRSSDIQSPEA</sequence>
<keyword evidence="7" id="KW-0597">Phosphoprotein</keyword>
<dbReference type="GO" id="GO:0031032">
    <property type="term" value="P:actomyosin structure organization"/>
    <property type="evidence" value="ECO:0007669"/>
    <property type="project" value="TreeGrafter"/>
</dbReference>
<dbReference type="Gene3D" id="3.30.200.20">
    <property type="entry name" value="Phosphorylase Kinase, domain 1"/>
    <property type="match status" value="1"/>
</dbReference>
<dbReference type="PROSITE" id="PS00479">
    <property type="entry name" value="ZF_DAG_PE_1"/>
    <property type="match status" value="1"/>
</dbReference>
<evidence type="ECO:0000256" key="21">
    <source>
        <dbReference type="SAM" id="MobiDB-lite"/>
    </source>
</evidence>
<dbReference type="PROSITE" id="PS50081">
    <property type="entry name" value="ZF_DAG_PE_2"/>
    <property type="match status" value="1"/>
</dbReference>
<feature type="compositionally biased region" description="Polar residues" evidence="21">
    <location>
        <begin position="1582"/>
        <end position="1595"/>
    </location>
</feature>
<dbReference type="SMART" id="SM00036">
    <property type="entry name" value="CNH"/>
    <property type="match status" value="1"/>
</dbReference>
<keyword evidence="11" id="KW-0863">Zinc-finger</keyword>
<dbReference type="SMART" id="SM00109">
    <property type="entry name" value="C1"/>
    <property type="match status" value="1"/>
</dbReference>
<dbReference type="FunFam" id="3.30.200.20:FF:000017">
    <property type="entry name" value="Non-specific serine/threonine protein kinase"/>
    <property type="match status" value="1"/>
</dbReference>
<feature type="domain" description="PH" evidence="22">
    <location>
        <begin position="1084"/>
        <end position="1239"/>
    </location>
</feature>
<comment type="catalytic activity">
    <reaction evidence="17">
        <text>L-threonyl-[protein] + ATP = O-phospho-L-threonyl-[protein] + ADP + H(+)</text>
        <dbReference type="Rhea" id="RHEA:46608"/>
        <dbReference type="Rhea" id="RHEA-COMP:11060"/>
        <dbReference type="Rhea" id="RHEA-COMP:11605"/>
        <dbReference type="ChEBI" id="CHEBI:15378"/>
        <dbReference type="ChEBI" id="CHEBI:30013"/>
        <dbReference type="ChEBI" id="CHEBI:30616"/>
        <dbReference type="ChEBI" id="CHEBI:61977"/>
        <dbReference type="ChEBI" id="CHEBI:456216"/>
        <dbReference type="EC" id="2.7.11.1"/>
    </reaction>
</comment>
<feature type="binding site" evidence="19">
    <location>
        <position position="111"/>
    </location>
    <ligand>
        <name>ATP</name>
        <dbReference type="ChEBI" id="CHEBI:30616"/>
    </ligand>
</feature>
<evidence type="ECO:0000256" key="7">
    <source>
        <dbReference type="ARBA" id="ARBA00022553"/>
    </source>
</evidence>
<dbReference type="GO" id="GO:0005856">
    <property type="term" value="C:cytoskeleton"/>
    <property type="evidence" value="ECO:0007669"/>
    <property type="project" value="TreeGrafter"/>
</dbReference>
<dbReference type="EMBL" id="CAXLJL010000156">
    <property type="protein sequence ID" value="CAL5133116.1"/>
    <property type="molecule type" value="Genomic_DNA"/>
</dbReference>
<proteinExistence type="inferred from homology"/>
<dbReference type="Gene3D" id="1.10.510.10">
    <property type="entry name" value="Transferase(Phosphotransferase) domain 1"/>
    <property type="match status" value="1"/>
</dbReference>
<feature type="compositionally biased region" description="Polar residues" evidence="21">
    <location>
        <begin position="1610"/>
        <end position="1636"/>
    </location>
</feature>
<dbReference type="PANTHER" id="PTHR22988:SF66">
    <property type="entry name" value="SERINE_THREONINE-PROTEIN KINASE GENGHIS KHAN"/>
    <property type="match status" value="1"/>
</dbReference>
<dbReference type="Pfam" id="PF25346">
    <property type="entry name" value="PH_MRCK"/>
    <property type="match status" value="1"/>
</dbReference>
<evidence type="ECO:0000256" key="12">
    <source>
        <dbReference type="ARBA" id="ARBA00022777"/>
    </source>
</evidence>
<comment type="catalytic activity">
    <reaction evidence="18">
        <text>L-seryl-[protein] + ATP = O-phospho-L-seryl-[protein] + ADP + H(+)</text>
        <dbReference type="Rhea" id="RHEA:17989"/>
        <dbReference type="Rhea" id="RHEA-COMP:9863"/>
        <dbReference type="Rhea" id="RHEA-COMP:11604"/>
        <dbReference type="ChEBI" id="CHEBI:15378"/>
        <dbReference type="ChEBI" id="CHEBI:29999"/>
        <dbReference type="ChEBI" id="CHEBI:30616"/>
        <dbReference type="ChEBI" id="CHEBI:83421"/>
        <dbReference type="ChEBI" id="CHEBI:456216"/>
        <dbReference type="EC" id="2.7.11.1"/>
    </reaction>
</comment>
<dbReference type="InterPro" id="IPR046349">
    <property type="entry name" value="C1-like_sf"/>
</dbReference>
<evidence type="ECO:0000256" key="16">
    <source>
        <dbReference type="ARBA" id="ARBA00023054"/>
    </source>
</evidence>
<evidence type="ECO:0000256" key="1">
    <source>
        <dbReference type="ARBA" id="ARBA00001946"/>
    </source>
</evidence>
<evidence type="ECO:0000256" key="3">
    <source>
        <dbReference type="ARBA" id="ARBA00005719"/>
    </source>
</evidence>
<evidence type="ECO:0000259" key="24">
    <source>
        <dbReference type="PROSITE" id="PS50081"/>
    </source>
</evidence>
<dbReference type="InterPro" id="IPR017441">
    <property type="entry name" value="Protein_kinase_ATP_BS"/>
</dbReference>